<dbReference type="CDD" id="cd11480">
    <property type="entry name" value="SLC5sbd_u4"/>
    <property type="match status" value="1"/>
</dbReference>
<comment type="subcellular location">
    <subcellularLocation>
        <location evidence="1">Membrane</location>
        <topology evidence="1">Multi-pass membrane protein</topology>
    </subcellularLocation>
</comment>
<evidence type="ECO:0000313" key="11">
    <source>
        <dbReference type="Proteomes" id="UP001149411"/>
    </source>
</evidence>
<feature type="transmembrane region" description="Helical" evidence="9">
    <location>
        <begin position="133"/>
        <end position="153"/>
    </location>
</feature>
<feature type="transmembrane region" description="Helical" evidence="9">
    <location>
        <begin position="89"/>
        <end position="112"/>
    </location>
</feature>
<gene>
    <name evidence="10" type="ORF">EGH25_07135</name>
</gene>
<evidence type="ECO:0000256" key="9">
    <source>
        <dbReference type="SAM" id="Phobius"/>
    </source>
</evidence>
<evidence type="ECO:0000256" key="6">
    <source>
        <dbReference type="ARBA" id="ARBA00023136"/>
    </source>
</evidence>
<keyword evidence="6 9" id="KW-0472">Membrane</keyword>
<dbReference type="Proteomes" id="UP001149411">
    <property type="component" value="Unassembled WGS sequence"/>
</dbReference>
<feature type="transmembrane region" description="Helical" evidence="9">
    <location>
        <begin position="256"/>
        <end position="281"/>
    </location>
</feature>
<feature type="compositionally biased region" description="Acidic residues" evidence="8">
    <location>
        <begin position="549"/>
        <end position="560"/>
    </location>
</feature>
<feature type="transmembrane region" description="Helical" evidence="9">
    <location>
        <begin position="63"/>
        <end position="83"/>
    </location>
</feature>
<keyword evidence="11" id="KW-1185">Reference proteome</keyword>
<feature type="transmembrane region" description="Helical" evidence="9">
    <location>
        <begin position="204"/>
        <end position="223"/>
    </location>
</feature>
<dbReference type="PROSITE" id="PS50283">
    <property type="entry name" value="NA_SOLUT_SYMP_3"/>
    <property type="match status" value="1"/>
</dbReference>
<evidence type="ECO:0000256" key="2">
    <source>
        <dbReference type="ARBA" id="ARBA00006434"/>
    </source>
</evidence>
<feature type="transmembrane region" description="Helical" evidence="9">
    <location>
        <begin position="352"/>
        <end position="380"/>
    </location>
</feature>
<evidence type="ECO:0000313" key="10">
    <source>
        <dbReference type="EMBL" id="MCX2819124.1"/>
    </source>
</evidence>
<keyword evidence="5 9" id="KW-1133">Transmembrane helix</keyword>
<dbReference type="PANTHER" id="PTHR48086">
    <property type="entry name" value="SODIUM/PROLINE SYMPORTER-RELATED"/>
    <property type="match status" value="1"/>
</dbReference>
<name>A0A9Q4GGG3_9EURY</name>
<evidence type="ECO:0000256" key="5">
    <source>
        <dbReference type="ARBA" id="ARBA00022989"/>
    </source>
</evidence>
<feature type="compositionally biased region" description="Basic residues" evidence="8">
    <location>
        <begin position="530"/>
        <end position="542"/>
    </location>
</feature>
<feature type="transmembrane region" description="Helical" evidence="9">
    <location>
        <begin position="400"/>
        <end position="418"/>
    </location>
</feature>
<evidence type="ECO:0000256" key="1">
    <source>
        <dbReference type="ARBA" id="ARBA00004141"/>
    </source>
</evidence>
<dbReference type="RefSeq" id="WP_266087130.1">
    <property type="nucleotide sequence ID" value="NZ_RKLV01000006.1"/>
</dbReference>
<dbReference type="Pfam" id="PF00474">
    <property type="entry name" value="SSF"/>
    <property type="match status" value="1"/>
</dbReference>
<dbReference type="GO" id="GO:0022857">
    <property type="term" value="F:transmembrane transporter activity"/>
    <property type="evidence" value="ECO:0007669"/>
    <property type="project" value="InterPro"/>
</dbReference>
<keyword evidence="4 9" id="KW-0812">Transmembrane</keyword>
<dbReference type="GO" id="GO:0005886">
    <property type="term" value="C:plasma membrane"/>
    <property type="evidence" value="ECO:0007669"/>
    <property type="project" value="TreeGrafter"/>
</dbReference>
<sequence length="560" mass="59503">MSLAYVLQSGLLPEGLNVSFKPVPGVLVAAMLLLFLVIGYVFKISDTEGMWVAGRSIGNIENGMAIGANWMSAASYLGMAALIATSGIYGLAFVVGWTANFFLILIFLAAQLRRFGKYTAPDFVGDRFNSDTARALAAITTFLIGFVYSIGQARGMGLVGLYIFGDIGIPGLTGYQSMVVLMMTITVAYLALSGMLGATKNMAVQFTILIVAFLAGVFVVGWVNGYSTLLPQIQYGALINDLSAEFAEPFRNFDGFYIWIATAFSLIVGTAGLPHVLVRFYTVENERTARWSTVWGLFFICLLYWSAPAFAAFGTDLYAENIGPVYGEGGMATEAADVIVVLAAQLSNLPTWFVGLVAAGGIAAAIATTAGLFIAGSSAISHDIYTNIVNPDATQREQIIVGRLSVVALGALTTLAALDPAAPIAALVSYAFSLAGSVLFPMFFLGLWWENANRQGAIAGMVSGLVLWSVPIINEVVPTYGLLGGETLSPALATWMPAIGSALIVTPVVFIVTIAVSYATPEPPKETKRIVRQCHSPKRMKRQQTAEDIVTDGGEDPADD</sequence>
<comment type="similarity">
    <text evidence="2 7">Belongs to the sodium:solute symporter (SSF) (TC 2.A.21) family.</text>
</comment>
<dbReference type="Gene3D" id="1.20.1730.10">
    <property type="entry name" value="Sodium/glucose cotransporter"/>
    <property type="match status" value="1"/>
</dbReference>
<dbReference type="EMBL" id="RKLV01000006">
    <property type="protein sequence ID" value="MCX2819124.1"/>
    <property type="molecule type" value="Genomic_DNA"/>
</dbReference>
<feature type="transmembrane region" description="Helical" evidence="9">
    <location>
        <begin position="293"/>
        <end position="313"/>
    </location>
</feature>
<evidence type="ECO:0000256" key="3">
    <source>
        <dbReference type="ARBA" id="ARBA00022448"/>
    </source>
</evidence>
<accession>A0A9Q4GGG3</accession>
<dbReference type="PANTHER" id="PTHR48086:SF5">
    <property type="entry name" value="NA(+):SOLUTE SYMPORTER (SSF FAMILY)"/>
    <property type="match status" value="1"/>
</dbReference>
<keyword evidence="3" id="KW-0813">Transport</keyword>
<feature type="transmembrane region" description="Helical" evidence="9">
    <location>
        <begin position="173"/>
        <end position="192"/>
    </location>
</feature>
<feature type="transmembrane region" description="Helical" evidence="9">
    <location>
        <begin position="456"/>
        <end position="474"/>
    </location>
</feature>
<feature type="transmembrane region" description="Helical" evidence="9">
    <location>
        <begin position="20"/>
        <end position="42"/>
    </location>
</feature>
<dbReference type="AlphaFoldDB" id="A0A9Q4GGG3"/>
<feature type="transmembrane region" description="Helical" evidence="9">
    <location>
        <begin position="424"/>
        <end position="449"/>
    </location>
</feature>
<feature type="region of interest" description="Disordered" evidence="8">
    <location>
        <begin position="526"/>
        <end position="560"/>
    </location>
</feature>
<evidence type="ECO:0000256" key="8">
    <source>
        <dbReference type="SAM" id="MobiDB-lite"/>
    </source>
</evidence>
<dbReference type="InterPro" id="IPR050277">
    <property type="entry name" value="Sodium:Solute_Symporter"/>
</dbReference>
<comment type="caution">
    <text evidence="10">The sequence shown here is derived from an EMBL/GenBank/DDBJ whole genome shotgun (WGS) entry which is preliminary data.</text>
</comment>
<protein>
    <submittedName>
        <fullName evidence="10">Cation acetate symporter</fullName>
    </submittedName>
</protein>
<proteinExistence type="inferred from homology"/>
<dbReference type="InterPro" id="IPR001734">
    <property type="entry name" value="Na/solute_symporter"/>
</dbReference>
<reference evidence="10" key="1">
    <citation type="submission" date="2022-09" db="EMBL/GenBank/DDBJ databases">
        <title>Haloadaptaus new haloarchaeum isolated from saline soil.</title>
        <authorList>
            <person name="Duran-Viseras A."/>
            <person name="Sanchez-Porro C."/>
            <person name="Ventosa A."/>
        </authorList>
    </citation>
    <scope>NUCLEOTIDE SEQUENCE</scope>
    <source>
        <strain evidence="10">F3-133</strain>
    </source>
</reference>
<dbReference type="InterPro" id="IPR038377">
    <property type="entry name" value="Na/Glc_symporter_sf"/>
</dbReference>
<organism evidence="10 11">
    <name type="scientific">Halorutilus salinus</name>
    <dbReference type="NCBI Taxonomy" id="2487751"/>
    <lineage>
        <taxon>Archaea</taxon>
        <taxon>Methanobacteriati</taxon>
        <taxon>Methanobacteriota</taxon>
        <taxon>Stenosarchaea group</taxon>
        <taxon>Halobacteria</taxon>
        <taxon>Halorutilales</taxon>
        <taxon>Halorutilaceae</taxon>
        <taxon>Halorutilus</taxon>
    </lineage>
</organism>
<feature type="transmembrane region" description="Helical" evidence="9">
    <location>
        <begin position="494"/>
        <end position="519"/>
    </location>
</feature>
<evidence type="ECO:0000256" key="7">
    <source>
        <dbReference type="RuleBase" id="RU362091"/>
    </source>
</evidence>
<evidence type="ECO:0000256" key="4">
    <source>
        <dbReference type="ARBA" id="ARBA00022692"/>
    </source>
</evidence>